<keyword evidence="1" id="KW-1133">Transmembrane helix</keyword>
<name>A0A1H5PCR5_9FLAO</name>
<gene>
    <name evidence="2" type="ORF">SAMN04488034_11228</name>
</gene>
<keyword evidence="3" id="KW-1185">Reference proteome</keyword>
<organism evidence="2 3">
    <name type="scientific">Salinimicrobium catena</name>
    <dbReference type="NCBI Taxonomy" id="390640"/>
    <lineage>
        <taxon>Bacteria</taxon>
        <taxon>Pseudomonadati</taxon>
        <taxon>Bacteroidota</taxon>
        <taxon>Flavobacteriia</taxon>
        <taxon>Flavobacteriales</taxon>
        <taxon>Flavobacteriaceae</taxon>
        <taxon>Salinimicrobium</taxon>
    </lineage>
</organism>
<dbReference type="Proteomes" id="UP000199448">
    <property type="component" value="Unassembled WGS sequence"/>
</dbReference>
<evidence type="ECO:0000313" key="2">
    <source>
        <dbReference type="EMBL" id="SEF11722.1"/>
    </source>
</evidence>
<accession>A0A1H5PCR5</accession>
<evidence type="ECO:0000313" key="3">
    <source>
        <dbReference type="Proteomes" id="UP000199448"/>
    </source>
</evidence>
<sequence>MTRKNPYFLIGTLGMLMTSIFNILLETIVAEGSLISSFSLLYPVFIAFLLVGAGNMVRHQHRSHQIN</sequence>
<dbReference type="AlphaFoldDB" id="A0A1H5PCR5"/>
<protein>
    <recommendedName>
        <fullName evidence="4">MFS transporter</fullName>
    </recommendedName>
</protein>
<proteinExistence type="predicted"/>
<feature type="transmembrane region" description="Helical" evidence="1">
    <location>
        <begin position="7"/>
        <end position="25"/>
    </location>
</feature>
<dbReference type="EMBL" id="FNUG01000012">
    <property type="protein sequence ID" value="SEF11722.1"/>
    <property type="molecule type" value="Genomic_DNA"/>
</dbReference>
<feature type="transmembrane region" description="Helical" evidence="1">
    <location>
        <begin position="37"/>
        <end position="57"/>
    </location>
</feature>
<evidence type="ECO:0008006" key="4">
    <source>
        <dbReference type="Google" id="ProtNLM"/>
    </source>
</evidence>
<keyword evidence="1" id="KW-0812">Transmembrane</keyword>
<reference evidence="2 3" key="1">
    <citation type="submission" date="2016-10" db="EMBL/GenBank/DDBJ databases">
        <authorList>
            <person name="de Groot N.N."/>
        </authorList>
    </citation>
    <scope>NUCLEOTIDE SEQUENCE [LARGE SCALE GENOMIC DNA]</scope>
    <source>
        <strain evidence="2 3">DSM 23553</strain>
    </source>
</reference>
<dbReference type="RefSeq" id="WP_093114377.1">
    <property type="nucleotide sequence ID" value="NZ_FNGG01000012.1"/>
</dbReference>
<dbReference type="OrthoDB" id="982591at2"/>
<evidence type="ECO:0000256" key="1">
    <source>
        <dbReference type="SAM" id="Phobius"/>
    </source>
</evidence>
<keyword evidence="1" id="KW-0472">Membrane</keyword>